<dbReference type="SUPFAM" id="SSF51182">
    <property type="entry name" value="RmlC-like cupins"/>
    <property type="match status" value="1"/>
</dbReference>
<evidence type="ECO:0000256" key="1">
    <source>
        <dbReference type="SAM" id="MobiDB-lite"/>
    </source>
</evidence>
<gene>
    <name evidence="3" type="ORF">QQ008_25975</name>
</gene>
<dbReference type="InterPro" id="IPR014710">
    <property type="entry name" value="RmlC-like_jellyroll"/>
</dbReference>
<dbReference type="CDD" id="cd02209">
    <property type="entry name" value="cupin_XRE_C"/>
    <property type="match status" value="1"/>
</dbReference>
<dbReference type="Proteomes" id="UP001172082">
    <property type="component" value="Unassembled WGS sequence"/>
</dbReference>
<evidence type="ECO:0000313" key="3">
    <source>
        <dbReference type="EMBL" id="MDN5204866.1"/>
    </source>
</evidence>
<evidence type="ECO:0000259" key="2">
    <source>
        <dbReference type="Pfam" id="PF07883"/>
    </source>
</evidence>
<comment type="caution">
    <text evidence="3">The sequence shown here is derived from an EMBL/GenBank/DDBJ whole genome shotgun (WGS) entry which is preliminary data.</text>
</comment>
<organism evidence="3 4">
    <name type="scientific">Splendidivirga corallicola</name>
    <dbReference type="NCBI Taxonomy" id="3051826"/>
    <lineage>
        <taxon>Bacteria</taxon>
        <taxon>Pseudomonadati</taxon>
        <taxon>Bacteroidota</taxon>
        <taxon>Cytophagia</taxon>
        <taxon>Cytophagales</taxon>
        <taxon>Splendidivirgaceae</taxon>
        <taxon>Splendidivirga</taxon>
    </lineage>
</organism>
<dbReference type="InterPro" id="IPR013096">
    <property type="entry name" value="Cupin_2"/>
</dbReference>
<reference evidence="3" key="1">
    <citation type="submission" date="2023-06" db="EMBL/GenBank/DDBJ databases">
        <title>Genomic of Parafulvivirga corallium.</title>
        <authorList>
            <person name="Wang G."/>
        </authorList>
    </citation>
    <scope>NUCLEOTIDE SEQUENCE</scope>
    <source>
        <strain evidence="3">BMA10</strain>
    </source>
</reference>
<feature type="domain" description="Cupin type-2" evidence="2">
    <location>
        <begin position="110"/>
        <end position="176"/>
    </location>
</feature>
<dbReference type="PANTHER" id="PTHR37694:SF1">
    <property type="entry name" value="SLR8022 PROTEIN"/>
    <property type="match status" value="1"/>
</dbReference>
<name>A0ABT8KVV2_9BACT</name>
<dbReference type="Pfam" id="PF07883">
    <property type="entry name" value="Cupin_2"/>
    <property type="match status" value="1"/>
</dbReference>
<proteinExistence type="predicted"/>
<protein>
    <submittedName>
        <fullName evidence="3">Cupin domain-containing protein</fullName>
    </submittedName>
</protein>
<dbReference type="EMBL" id="JAUJEA010000013">
    <property type="protein sequence ID" value="MDN5204866.1"/>
    <property type="molecule type" value="Genomic_DNA"/>
</dbReference>
<accession>A0ABT8KVV2</accession>
<keyword evidence="4" id="KW-1185">Reference proteome</keyword>
<dbReference type="InterPro" id="IPR011051">
    <property type="entry name" value="RmlC_Cupin_sf"/>
</dbReference>
<feature type="region of interest" description="Disordered" evidence="1">
    <location>
        <begin position="22"/>
        <end position="46"/>
    </location>
</feature>
<dbReference type="RefSeq" id="WP_346754889.1">
    <property type="nucleotide sequence ID" value="NZ_JAUJEA010000013.1"/>
</dbReference>
<feature type="compositionally biased region" description="Basic and acidic residues" evidence="1">
    <location>
        <begin position="24"/>
        <end position="45"/>
    </location>
</feature>
<sequence length="240" mass="26888">MKLKIILMLMVPMIWACSQQQTQTEEHGHTHEGDTAGHGHSHAEGVDNSQIDTLDAQVIEATEYAPEYIQHATNIEIITNIADAVESVGVFTHEGIFGPLLFAEEMRSFFIELQPGMFLSEHPHPTESIVYTVSGKWVLCSEGKRQVMEAGSLFHFGSNMPTGWEAPFAEGAFLLIVKKKNEGEGYESYSKGLQGLAKQLDEEKAKGMQFYYNDLEPDHPAMLFAREVNPNFEEVLQNIK</sequence>
<dbReference type="Gene3D" id="2.60.120.10">
    <property type="entry name" value="Jelly Rolls"/>
    <property type="match status" value="1"/>
</dbReference>
<dbReference type="PANTHER" id="PTHR37694">
    <property type="entry name" value="SLR8022 PROTEIN"/>
    <property type="match status" value="1"/>
</dbReference>
<evidence type="ECO:0000313" key="4">
    <source>
        <dbReference type="Proteomes" id="UP001172082"/>
    </source>
</evidence>